<dbReference type="PANTHER" id="PTHR33392:SF6">
    <property type="entry name" value="POLYISOPRENYL-TEICHOIC ACID--PEPTIDOGLYCAN TEICHOIC ACID TRANSFERASE TAGU"/>
    <property type="match status" value="1"/>
</dbReference>
<dbReference type="InterPro" id="IPR050922">
    <property type="entry name" value="LytR/CpsA/Psr_CW_biosynth"/>
</dbReference>
<proteinExistence type="predicted"/>
<dbReference type="AlphaFoldDB" id="A0A0G1LMT5"/>
<accession>A0A0G1LMT5</accession>
<organism evidence="2 3">
    <name type="scientific">Candidatus Uhrbacteria bacterium GW2011_GWF2_44_350</name>
    <dbReference type="NCBI Taxonomy" id="1619000"/>
    <lineage>
        <taxon>Bacteria</taxon>
        <taxon>Candidatus Uhriibacteriota</taxon>
    </lineage>
</organism>
<keyword evidence="1" id="KW-0812">Transmembrane</keyword>
<dbReference type="Gene3D" id="3.30.420.590">
    <property type="match status" value="1"/>
</dbReference>
<name>A0A0G1LMT5_9BACT</name>
<keyword evidence="1" id="KW-0472">Membrane</keyword>
<dbReference type="EMBL" id="LCJB01000037">
    <property type="protein sequence ID" value="KKT70062.1"/>
    <property type="molecule type" value="Genomic_DNA"/>
</dbReference>
<evidence type="ECO:0000256" key="1">
    <source>
        <dbReference type="SAM" id="Phobius"/>
    </source>
</evidence>
<dbReference type="Proteomes" id="UP000034154">
    <property type="component" value="Unassembled WGS sequence"/>
</dbReference>
<sequence>MSLLSDFENGSNSQPPLFSFGFRVKIFTNRAFMEQEIKKKDFRIKRWVLLVFAVVLVGLGAWLTVRAAVFFVSWKQEKVAHEVLEQQIQEVIDNRLTAQEAAEATDTFGDDGIVRILFIGLDSRSGSAVGHCDAIQFVEIDKNKETVNITAVPRGTYSPLPGSGHLPSDYYVSNACEIGGLDYGIEQIEKILGQKADYVAMIGFSEALGVFRLLKLPTTETLQWLRLRQSYAIGEPQRAHNHSTFLKQLLVKFVPDNTSSFDVAWEYLLYQLVETDLSFGQAQEIITELSAMNLSEQPEKIILSMKPAYLVFDISYDPEHLEDYLSARLDPVSDRIPEGAYTGISEPEAQQKLMDLINAGLEDTEFVKLAFEQKIWLQLDDEGTRETVHFAVLEKYLEQVSDTDEVKNLLADYVLEMELDGQTAWAEAGRNLLAKEIND</sequence>
<comment type="caution">
    <text evidence="2">The sequence shown here is derived from an EMBL/GenBank/DDBJ whole genome shotgun (WGS) entry which is preliminary data.</text>
</comment>
<reference evidence="2 3" key="1">
    <citation type="journal article" date="2015" name="Nature">
        <title>rRNA introns, odd ribosomes, and small enigmatic genomes across a large radiation of phyla.</title>
        <authorList>
            <person name="Brown C.T."/>
            <person name="Hug L.A."/>
            <person name="Thomas B.C."/>
            <person name="Sharon I."/>
            <person name="Castelle C.J."/>
            <person name="Singh A."/>
            <person name="Wilkins M.J."/>
            <person name="Williams K.H."/>
            <person name="Banfield J.F."/>
        </authorList>
    </citation>
    <scope>NUCLEOTIDE SEQUENCE [LARGE SCALE GENOMIC DNA]</scope>
</reference>
<keyword evidence="1" id="KW-1133">Transmembrane helix</keyword>
<protein>
    <submittedName>
        <fullName evidence="2">Cell envelope-related transcriptional attenuator</fullName>
    </submittedName>
</protein>
<gene>
    <name evidence="2" type="ORF">UW63_C0037G0002</name>
</gene>
<evidence type="ECO:0000313" key="2">
    <source>
        <dbReference type="EMBL" id="KKT70062.1"/>
    </source>
</evidence>
<dbReference type="PANTHER" id="PTHR33392">
    <property type="entry name" value="POLYISOPRENYL-TEICHOIC ACID--PEPTIDOGLYCAN TEICHOIC ACID TRANSFERASE TAGU"/>
    <property type="match status" value="1"/>
</dbReference>
<evidence type="ECO:0000313" key="3">
    <source>
        <dbReference type="Proteomes" id="UP000034154"/>
    </source>
</evidence>
<feature type="transmembrane region" description="Helical" evidence="1">
    <location>
        <begin position="47"/>
        <end position="74"/>
    </location>
</feature>